<comment type="subcellular location">
    <subcellularLocation>
        <location evidence="1">Golgi apparatus membrane</location>
        <topology evidence="1">Single-pass type IV membrane protein</topology>
    </subcellularLocation>
</comment>
<feature type="transmembrane region" description="Helical" evidence="11">
    <location>
        <begin position="207"/>
        <end position="227"/>
    </location>
</feature>
<evidence type="ECO:0000256" key="5">
    <source>
        <dbReference type="ARBA" id="ARBA00022927"/>
    </source>
</evidence>
<evidence type="ECO:0000256" key="7">
    <source>
        <dbReference type="ARBA" id="ARBA00023034"/>
    </source>
</evidence>
<dbReference type="GO" id="GO:0015031">
    <property type="term" value="P:protein transport"/>
    <property type="evidence" value="ECO:0007669"/>
    <property type="project" value="UniProtKB-KW"/>
</dbReference>
<evidence type="ECO:0000313" key="12">
    <source>
        <dbReference type="EMBL" id="EEQ97905.1"/>
    </source>
</evidence>
<dbReference type="OrthoDB" id="158360at2759"/>
<keyword evidence="5 9" id="KW-0653">Protein transport</keyword>
<dbReference type="GO" id="GO:0005801">
    <property type="term" value="C:cis-Golgi network"/>
    <property type="evidence" value="ECO:0007669"/>
    <property type="project" value="InterPro"/>
</dbReference>
<dbReference type="GO" id="GO:0048219">
    <property type="term" value="P:inter-Golgi cisterna vesicle-mediated transport"/>
    <property type="evidence" value="ECO:0007669"/>
    <property type="project" value="TreeGrafter"/>
</dbReference>
<proteinExistence type="inferred from homology"/>
<dbReference type="PIRSF" id="PIRSF028865">
    <property type="entry name" value="Membrin-2"/>
    <property type="match status" value="1"/>
</dbReference>
<dbReference type="Pfam" id="PF12352">
    <property type="entry name" value="V-SNARE_C"/>
    <property type="match status" value="1"/>
</dbReference>
<keyword evidence="7" id="KW-0333">Golgi apparatus</keyword>
<evidence type="ECO:0000256" key="11">
    <source>
        <dbReference type="SAM" id="Phobius"/>
    </source>
</evidence>
<dbReference type="GO" id="GO:0031201">
    <property type="term" value="C:SNARE complex"/>
    <property type="evidence" value="ECO:0007669"/>
    <property type="project" value="TreeGrafter"/>
</dbReference>
<evidence type="ECO:0000256" key="2">
    <source>
        <dbReference type="ARBA" id="ARBA00008473"/>
    </source>
</evidence>
<organism evidence="13">
    <name type="scientific">Perkinsus marinus (strain ATCC 50983 / TXsc)</name>
    <dbReference type="NCBI Taxonomy" id="423536"/>
    <lineage>
        <taxon>Eukaryota</taxon>
        <taxon>Sar</taxon>
        <taxon>Alveolata</taxon>
        <taxon>Perkinsozoa</taxon>
        <taxon>Perkinsea</taxon>
        <taxon>Perkinsida</taxon>
        <taxon>Perkinsidae</taxon>
        <taxon>Perkinsus</taxon>
    </lineage>
</organism>
<dbReference type="GeneID" id="9037719"/>
<name>C5LZB1_PERM5</name>
<keyword evidence="13" id="KW-1185">Reference proteome</keyword>
<dbReference type="GO" id="GO:0000139">
    <property type="term" value="C:Golgi membrane"/>
    <property type="evidence" value="ECO:0007669"/>
    <property type="project" value="UniProtKB-SubCell"/>
</dbReference>
<feature type="compositionally biased region" description="Low complexity" evidence="10">
    <location>
        <begin position="35"/>
        <end position="53"/>
    </location>
</feature>
<dbReference type="OMA" id="LKYDSRH"/>
<evidence type="ECO:0000256" key="6">
    <source>
        <dbReference type="ARBA" id="ARBA00022989"/>
    </source>
</evidence>
<evidence type="ECO:0000313" key="13">
    <source>
        <dbReference type="Proteomes" id="UP000007800"/>
    </source>
</evidence>
<dbReference type="PANTHER" id="PTHR21094:SF2">
    <property type="entry name" value="GOLGI SNAP RECEPTOR COMPLEX MEMBER 1"/>
    <property type="match status" value="1"/>
</dbReference>
<evidence type="ECO:0000256" key="10">
    <source>
        <dbReference type="SAM" id="MobiDB-lite"/>
    </source>
</evidence>
<feature type="region of interest" description="Disordered" evidence="10">
    <location>
        <begin position="30"/>
        <end position="53"/>
    </location>
</feature>
<feature type="compositionally biased region" description="Basic and acidic residues" evidence="10">
    <location>
        <begin position="118"/>
        <end position="131"/>
    </location>
</feature>
<keyword evidence="3 9" id="KW-0813">Transport</keyword>
<dbReference type="GO" id="GO:0005484">
    <property type="term" value="F:SNAP receptor activity"/>
    <property type="evidence" value="ECO:0007669"/>
    <property type="project" value="InterPro"/>
</dbReference>
<protein>
    <submittedName>
        <fullName evidence="12">Uncharacterized protein</fullName>
    </submittedName>
</protein>
<keyword evidence="4 11" id="KW-0812">Transmembrane</keyword>
<dbReference type="GO" id="GO:0005797">
    <property type="term" value="C:Golgi medial cisterna"/>
    <property type="evidence" value="ECO:0007669"/>
    <property type="project" value="TreeGrafter"/>
</dbReference>
<dbReference type="RefSeq" id="XP_002765188.1">
    <property type="nucleotide sequence ID" value="XM_002765142.1"/>
</dbReference>
<dbReference type="GO" id="GO:0006888">
    <property type="term" value="P:endoplasmic reticulum to Golgi vesicle-mediated transport"/>
    <property type="evidence" value="ECO:0007669"/>
    <property type="project" value="InterPro"/>
</dbReference>
<feature type="region of interest" description="Disordered" evidence="10">
    <location>
        <begin position="118"/>
        <end position="137"/>
    </location>
</feature>
<evidence type="ECO:0000256" key="9">
    <source>
        <dbReference type="PIRNR" id="PIRNR028865"/>
    </source>
</evidence>
<evidence type="ECO:0000256" key="3">
    <source>
        <dbReference type="ARBA" id="ARBA00022448"/>
    </source>
</evidence>
<dbReference type="InterPro" id="IPR023601">
    <property type="entry name" value="Golgi_SNAP_su1"/>
</dbReference>
<accession>C5LZB1</accession>
<dbReference type="Proteomes" id="UP000007800">
    <property type="component" value="Unassembled WGS sequence"/>
</dbReference>
<dbReference type="AlphaFoldDB" id="C5LZB1"/>
<evidence type="ECO:0000256" key="4">
    <source>
        <dbReference type="ARBA" id="ARBA00022692"/>
    </source>
</evidence>
<dbReference type="GO" id="GO:0006906">
    <property type="term" value="P:vesicle fusion"/>
    <property type="evidence" value="ECO:0007669"/>
    <property type="project" value="TreeGrafter"/>
</dbReference>
<keyword evidence="6 11" id="KW-1133">Transmembrane helix</keyword>
<dbReference type="EMBL" id="GG686856">
    <property type="protein sequence ID" value="EEQ97905.1"/>
    <property type="molecule type" value="Genomic_DNA"/>
</dbReference>
<evidence type="ECO:0000256" key="1">
    <source>
        <dbReference type="ARBA" id="ARBA00004409"/>
    </source>
</evidence>
<dbReference type="InterPro" id="IPR027027">
    <property type="entry name" value="GOSR2/Membrin/Bos1"/>
</dbReference>
<keyword evidence="8 9" id="KW-0472">Membrane</keyword>
<evidence type="ECO:0000256" key="8">
    <source>
        <dbReference type="ARBA" id="ARBA00023136"/>
    </source>
</evidence>
<sequence>MDSLNNLSDVFQEATRTKNEIDDLLSRMGEAGLNSSSSSSSQRSSRSAESEVAMQQRLAMLMQQLVKLTNRLEELSKGPQGTPMWRKRAGRMRDDLDSIKVTTDRLLSHIFRTRQREKLFGGKSSSERNEADESAESQLLRERQALQSSAGMLEGILGQGTATLGKMSQQNAVLKTTRRKMYDVLNAVGLSSTLSTSIDRRQRVDAWIVRGGMVFVLVLFFLLYYFFRASARK</sequence>
<dbReference type="InParanoid" id="C5LZB1"/>
<dbReference type="PANTHER" id="PTHR21094">
    <property type="entry name" value="GOS-28 SNARE- RELATED"/>
    <property type="match status" value="1"/>
</dbReference>
<comment type="similarity">
    <text evidence="2">Belongs to the GOSR1 family.</text>
</comment>
<reference evidence="12 13" key="1">
    <citation type="submission" date="2008-07" db="EMBL/GenBank/DDBJ databases">
        <authorList>
            <person name="El-Sayed N."/>
            <person name="Caler E."/>
            <person name="Inman J."/>
            <person name="Amedeo P."/>
            <person name="Hass B."/>
            <person name="Wortman J."/>
        </authorList>
    </citation>
    <scope>NUCLEOTIDE SEQUENCE [LARGE SCALE GENOMIC DNA]</scope>
    <source>
        <strain evidence="13">ATCC 50983 / TXsc</strain>
    </source>
</reference>
<gene>
    <name evidence="12" type="ORF">Pmar_PMAR025529</name>
</gene>